<evidence type="ECO:0000313" key="2">
    <source>
        <dbReference type="Proteomes" id="UP000005104"/>
    </source>
</evidence>
<keyword evidence="2" id="KW-1185">Reference proteome</keyword>
<evidence type="ECO:0008006" key="3">
    <source>
        <dbReference type="Google" id="ProtNLM"/>
    </source>
</evidence>
<reference evidence="1 2" key="1">
    <citation type="submission" date="2011-11" db="EMBL/GenBank/DDBJ databases">
        <title>The Noncontiguous Finished genome of Desulfosporosinus youngiae DSM 17734.</title>
        <authorList>
            <consortium name="US DOE Joint Genome Institute (JGI-PGF)"/>
            <person name="Lucas S."/>
            <person name="Han J."/>
            <person name="Lapidus A."/>
            <person name="Cheng J.-F."/>
            <person name="Goodwin L."/>
            <person name="Pitluck S."/>
            <person name="Peters L."/>
            <person name="Ovchinnikova G."/>
            <person name="Lu M."/>
            <person name="Land M.L."/>
            <person name="Hauser L."/>
            <person name="Pester M."/>
            <person name="Spring S."/>
            <person name="Ollivier B."/>
            <person name="Rattei T."/>
            <person name="Klenk H.-P."/>
            <person name="Wagner M."/>
            <person name="Loy A."/>
            <person name="Woyke T.J."/>
        </authorList>
    </citation>
    <scope>NUCLEOTIDE SEQUENCE [LARGE SCALE GENOMIC DNA]</scope>
    <source>
        <strain evidence="1 2">DSM 17734</strain>
    </source>
</reference>
<dbReference type="eggNOG" id="ENOG5030H27">
    <property type="taxonomic scope" value="Bacteria"/>
</dbReference>
<organism evidence="1 2">
    <name type="scientific">Desulfosporosinus youngiae DSM 17734</name>
    <dbReference type="NCBI Taxonomy" id="768710"/>
    <lineage>
        <taxon>Bacteria</taxon>
        <taxon>Bacillati</taxon>
        <taxon>Bacillota</taxon>
        <taxon>Clostridia</taxon>
        <taxon>Eubacteriales</taxon>
        <taxon>Desulfitobacteriaceae</taxon>
        <taxon>Desulfosporosinus</taxon>
    </lineage>
</organism>
<evidence type="ECO:0000313" key="1">
    <source>
        <dbReference type="EMBL" id="EHQ89510.1"/>
    </source>
</evidence>
<sequence length="180" mass="20444">MGLFYGAKSHKGNDPTLFNGFPGTLEIKHAIPGRIRFFAPSLVQLSKGKELLEERMQAIEGIEQVKVNTISGSIVVLYREEKIEKILILGIIIKLLGLENKLQTKEVPLVRKEIRKWNEALSYSLYEKTRGLLDVKAALSLVFLFYGIKGLFFSTEIAKANPYSLLYWAYRSLVLEADHQ</sequence>
<dbReference type="Pfam" id="PF19991">
    <property type="entry name" value="HMA_2"/>
    <property type="match status" value="1"/>
</dbReference>
<dbReference type="HOGENOM" id="CLU_119912_0_0_9"/>
<proteinExistence type="predicted"/>
<dbReference type="Proteomes" id="UP000005104">
    <property type="component" value="Chromosome"/>
</dbReference>
<dbReference type="AlphaFoldDB" id="H5Y3X2"/>
<name>H5Y3X2_9FIRM</name>
<gene>
    <name evidence="1" type="ORF">DesyoDRAFT_2435</name>
</gene>
<accession>H5Y3X2</accession>
<protein>
    <recommendedName>
        <fullName evidence="3">Cation transport ATPase</fullName>
    </recommendedName>
</protein>
<dbReference type="STRING" id="768710.DesyoDRAFT_2435"/>
<dbReference type="EMBL" id="CM001441">
    <property type="protein sequence ID" value="EHQ89510.1"/>
    <property type="molecule type" value="Genomic_DNA"/>
</dbReference>